<evidence type="ECO:0000313" key="2">
    <source>
        <dbReference type="EMBL" id="CAH1397950.1"/>
    </source>
</evidence>
<protein>
    <submittedName>
        <fullName evidence="2">Uncharacterized protein</fullName>
    </submittedName>
</protein>
<sequence>MGRLGRRNLEDLAMKTGRTGPLGQGEVDQSGVEIRTSMMHKGLFADIKLKRAMLRPSLIKIQPNQRERLLWS</sequence>
<feature type="region of interest" description="Disordered" evidence="1">
    <location>
        <begin position="1"/>
        <end position="27"/>
    </location>
</feature>
<proteinExistence type="predicted"/>
<evidence type="ECO:0000313" key="3">
    <source>
        <dbReference type="Proteomes" id="UP001152798"/>
    </source>
</evidence>
<accession>A0A9P0H9A9</accession>
<organism evidence="2 3">
    <name type="scientific">Nezara viridula</name>
    <name type="common">Southern green stink bug</name>
    <name type="synonym">Cimex viridulus</name>
    <dbReference type="NCBI Taxonomy" id="85310"/>
    <lineage>
        <taxon>Eukaryota</taxon>
        <taxon>Metazoa</taxon>
        <taxon>Ecdysozoa</taxon>
        <taxon>Arthropoda</taxon>
        <taxon>Hexapoda</taxon>
        <taxon>Insecta</taxon>
        <taxon>Pterygota</taxon>
        <taxon>Neoptera</taxon>
        <taxon>Paraneoptera</taxon>
        <taxon>Hemiptera</taxon>
        <taxon>Heteroptera</taxon>
        <taxon>Panheteroptera</taxon>
        <taxon>Pentatomomorpha</taxon>
        <taxon>Pentatomoidea</taxon>
        <taxon>Pentatomidae</taxon>
        <taxon>Pentatominae</taxon>
        <taxon>Nezara</taxon>
    </lineage>
</organism>
<keyword evidence="3" id="KW-1185">Reference proteome</keyword>
<name>A0A9P0H9A9_NEZVI</name>
<reference evidence="2" key="1">
    <citation type="submission" date="2022-01" db="EMBL/GenBank/DDBJ databases">
        <authorList>
            <person name="King R."/>
        </authorList>
    </citation>
    <scope>NUCLEOTIDE SEQUENCE</scope>
</reference>
<dbReference type="Proteomes" id="UP001152798">
    <property type="component" value="Chromosome 4"/>
</dbReference>
<evidence type="ECO:0000256" key="1">
    <source>
        <dbReference type="SAM" id="MobiDB-lite"/>
    </source>
</evidence>
<dbReference type="EMBL" id="OV725080">
    <property type="protein sequence ID" value="CAH1397950.1"/>
    <property type="molecule type" value="Genomic_DNA"/>
</dbReference>
<gene>
    <name evidence="2" type="ORF">NEZAVI_LOCUS7691</name>
</gene>
<dbReference type="AlphaFoldDB" id="A0A9P0H9A9"/>